<dbReference type="GO" id="GO:0003677">
    <property type="term" value="F:DNA binding"/>
    <property type="evidence" value="ECO:0007669"/>
    <property type="project" value="InterPro"/>
</dbReference>
<sequence length="219" mass="24398">MLNKHQFEHQFLSQLLGGSKIEEYNIPIIVKADLGQYQRDRIRWLAFLAKYQLLGILCDDGFLQDGTQDAATSNHSFSQVCTRASKSSTPVIPKPVPHLPGKNVPNLIALQYLEALSLLAASSPVKFLVIQPYQMLITDISCILLHLGSREVATTLWTKIQIDLHIPQKSSHQALKAFYYLQPHLDLSGLQLALLAPISPAPYVSHQLRPTAPQPLESC</sequence>
<dbReference type="EMBL" id="PGCJ01000509">
    <property type="protein sequence ID" value="PLW27009.1"/>
    <property type="molecule type" value="Genomic_DNA"/>
</dbReference>
<keyword evidence="2" id="KW-1185">Reference proteome</keyword>
<dbReference type="GO" id="GO:0016887">
    <property type="term" value="F:ATP hydrolysis activity"/>
    <property type="evidence" value="ECO:0007669"/>
    <property type="project" value="InterPro"/>
</dbReference>
<accession>A0A2N5TND4</accession>
<dbReference type="AlphaFoldDB" id="A0A2N5TND4"/>
<name>A0A2N5TND4_9BASI</name>
<proteinExistence type="predicted"/>
<reference evidence="1 2" key="1">
    <citation type="submission" date="2017-11" db="EMBL/GenBank/DDBJ databases">
        <title>De novo assembly and phasing of dikaryotic genomes from two isolates of Puccinia coronata f. sp. avenae, the causal agent of oat crown rust.</title>
        <authorList>
            <person name="Miller M.E."/>
            <person name="Zhang Y."/>
            <person name="Omidvar V."/>
            <person name="Sperschneider J."/>
            <person name="Schwessinger B."/>
            <person name="Raley C."/>
            <person name="Palmer J.M."/>
            <person name="Garnica D."/>
            <person name="Upadhyaya N."/>
            <person name="Rathjen J."/>
            <person name="Taylor J.M."/>
            <person name="Park R.F."/>
            <person name="Dodds P.N."/>
            <person name="Hirsch C.D."/>
            <person name="Kianian S.F."/>
            <person name="Figueroa M."/>
        </authorList>
    </citation>
    <scope>NUCLEOTIDE SEQUENCE [LARGE SCALE GENOMIC DNA]</scope>
    <source>
        <strain evidence="1">12NC29</strain>
    </source>
</reference>
<evidence type="ECO:0000313" key="2">
    <source>
        <dbReference type="Proteomes" id="UP000235388"/>
    </source>
</evidence>
<protein>
    <submittedName>
        <fullName evidence="1">Uncharacterized protein</fullName>
    </submittedName>
</protein>
<organism evidence="1 2">
    <name type="scientific">Puccinia coronata f. sp. avenae</name>
    <dbReference type="NCBI Taxonomy" id="200324"/>
    <lineage>
        <taxon>Eukaryota</taxon>
        <taxon>Fungi</taxon>
        <taxon>Dikarya</taxon>
        <taxon>Basidiomycota</taxon>
        <taxon>Pucciniomycotina</taxon>
        <taxon>Pucciniomycetes</taxon>
        <taxon>Pucciniales</taxon>
        <taxon>Pucciniaceae</taxon>
        <taxon>Puccinia</taxon>
    </lineage>
</organism>
<comment type="caution">
    <text evidence="1">The sequence shown here is derived from an EMBL/GenBank/DDBJ whole genome shotgun (WGS) entry which is preliminary data.</text>
</comment>
<dbReference type="Proteomes" id="UP000235388">
    <property type="component" value="Unassembled WGS sequence"/>
</dbReference>
<gene>
    <name evidence="1" type="ORF">PCANC_21522</name>
</gene>
<dbReference type="PANTHER" id="PTHR36498">
    <property type="entry name" value="TATA-BINDING PROTEIN-ASSOCIATED FACTOR 172"/>
    <property type="match status" value="1"/>
</dbReference>
<dbReference type="GO" id="GO:0017025">
    <property type="term" value="F:TBP-class protein binding"/>
    <property type="evidence" value="ECO:0007669"/>
    <property type="project" value="InterPro"/>
</dbReference>
<evidence type="ECO:0000313" key="1">
    <source>
        <dbReference type="EMBL" id="PLW27009.1"/>
    </source>
</evidence>
<dbReference type="PANTHER" id="PTHR36498:SF1">
    <property type="entry name" value="TATA-BINDING PROTEIN-ASSOCIATED FACTOR 172"/>
    <property type="match status" value="1"/>
</dbReference>
<dbReference type="InterPro" id="IPR044972">
    <property type="entry name" value="Mot1"/>
</dbReference>
<dbReference type="STRING" id="200324.A0A2N5TND4"/>